<feature type="domain" description="DUF1206" evidence="2">
    <location>
        <begin position="102"/>
        <end position="169"/>
    </location>
</feature>
<comment type="caution">
    <text evidence="3">The sequence shown here is derived from an EMBL/GenBank/DDBJ whole genome shotgun (WGS) entry which is preliminary data.</text>
</comment>
<evidence type="ECO:0000313" key="4">
    <source>
        <dbReference type="Proteomes" id="UP000319836"/>
    </source>
</evidence>
<dbReference type="Proteomes" id="UP000319836">
    <property type="component" value="Unassembled WGS sequence"/>
</dbReference>
<dbReference type="Pfam" id="PF06724">
    <property type="entry name" value="DUF1206"/>
    <property type="match status" value="2"/>
</dbReference>
<name>A0A538U7L9_UNCEI</name>
<evidence type="ECO:0000259" key="2">
    <source>
        <dbReference type="Pfam" id="PF06724"/>
    </source>
</evidence>
<keyword evidence="1" id="KW-0472">Membrane</keyword>
<evidence type="ECO:0000313" key="3">
    <source>
        <dbReference type="EMBL" id="TMQ71892.1"/>
    </source>
</evidence>
<gene>
    <name evidence="3" type="ORF">E6K80_04235</name>
</gene>
<proteinExistence type="predicted"/>
<dbReference type="InterPro" id="IPR009597">
    <property type="entry name" value="DUF1206"/>
</dbReference>
<feature type="transmembrane region" description="Helical" evidence="1">
    <location>
        <begin position="144"/>
        <end position="172"/>
    </location>
</feature>
<feature type="transmembrane region" description="Helical" evidence="1">
    <location>
        <begin position="101"/>
        <end position="124"/>
    </location>
</feature>
<feature type="domain" description="DUF1206" evidence="2">
    <location>
        <begin position="195"/>
        <end position="249"/>
    </location>
</feature>
<keyword evidence="1" id="KW-0812">Transmembrane</keyword>
<accession>A0A538U7L9</accession>
<protein>
    <submittedName>
        <fullName evidence="3">DUF1206 domain-containing protein</fullName>
    </submittedName>
</protein>
<keyword evidence="1" id="KW-1133">Transmembrane helix</keyword>
<organism evidence="3 4">
    <name type="scientific">Eiseniibacteriota bacterium</name>
    <dbReference type="NCBI Taxonomy" id="2212470"/>
    <lineage>
        <taxon>Bacteria</taxon>
        <taxon>Candidatus Eiseniibacteriota</taxon>
    </lineage>
</organism>
<sequence length="249" mass="27141">MAFSRTHSDFFATAVASPRSVRDWRARDRLLEGWMRFGQLARGLVYLIPGAFALRLAIDRRDVEISQNRAITIIAHQPGWVRALFDPLGRGRSVSGILTRLAYLVSGLAYAGLLWFSVQLILGSHPDEQPTRHFATAALRHPHGAWLVIAVGACWIIGGGIAQITTAVRAGFMRDLDLGRMGAREHHWARHLGRVGLAARAVVFAVIGVTLVGAGLHLDPAETRDLGGALMKLLQQPFGRPLLTLVALG</sequence>
<dbReference type="AlphaFoldDB" id="A0A538U7L9"/>
<dbReference type="EMBL" id="VBPA01000092">
    <property type="protein sequence ID" value="TMQ71892.1"/>
    <property type="molecule type" value="Genomic_DNA"/>
</dbReference>
<feature type="non-terminal residue" evidence="3">
    <location>
        <position position="249"/>
    </location>
</feature>
<evidence type="ECO:0000256" key="1">
    <source>
        <dbReference type="SAM" id="Phobius"/>
    </source>
</evidence>
<reference evidence="3 4" key="1">
    <citation type="journal article" date="2019" name="Nat. Microbiol.">
        <title>Mediterranean grassland soil C-N compound turnover is dependent on rainfall and depth, and is mediated by genomically divergent microorganisms.</title>
        <authorList>
            <person name="Diamond S."/>
            <person name="Andeer P.F."/>
            <person name="Li Z."/>
            <person name="Crits-Christoph A."/>
            <person name="Burstein D."/>
            <person name="Anantharaman K."/>
            <person name="Lane K.R."/>
            <person name="Thomas B.C."/>
            <person name="Pan C."/>
            <person name="Northen T.R."/>
            <person name="Banfield J.F."/>
        </authorList>
    </citation>
    <scope>NUCLEOTIDE SEQUENCE [LARGE SCALE GENOMIC DNA]</scope>
    <source>
        <strain evidence="3">WS_10</strain>
    </source>
</reference>
<feature type="transmembrane region" description="Helical" evidence="1">
    <location>
        <begin position="192"/>
        <end position="216"/>
    </location>
</feature>